<comment type="caution">
    <text evidence="2">The sequence shown here is derived from an EMBL/GenBank/DDBJ whole genome shotgun (WGS) entry which is preliminary data.</text>
</comment>
<evidence type="ECO:0000313" key="2">
    <source>
        <dbReference type="EMBL" id="GBN69876.1"/>
    </source>
</evidence>
<reference evidence="2 3" key="1">
    <citation type="journal article" date="2019" name="Sci. Rep.">
        <title>Orb-weaving spider Araneus ventricosus genome elucidates the spidroin gene catalogue.</title>
        <authorList>
            <person name="Kono N."/>
            <person name="Nakamura H."/>
            <person name="Ohtoshi R."/>
            <person name="Moran D.A.P."/>
            <person name="Shinohara A."/>
            <person name="Yoshida Y."/>
            <person name="Fujiwara M."/>
            <person name="Mori M."/>
            <person name="Tomita M."/>
            <person name="Arakawa K."/>
        </authorList>
    </citation>
    <scope>NUCLEOTIDE SEQUENCE [LARGE SCALE GENOMIC DNA]</scope>
</reference>
<name>A0A4Y2R345_ARAVE</name>
<dbReference type="EMBL" id="BGPR01224853">
    <property type="protein sequence ID" value="GBN69876.1"/>
    <property type="molecule type" value="Genomic_DNA"/>
</dbReference>
<evidence type="ECO:0000313" key="3">
    <source>
        <dbReference type="Proteomes" id="UP000499080"/>
    </source>
</evidence>
<accession>A0A4Y2R345</accession>
<gene>
    <name evidence="2" type="ORF">AVEN_120708_1</name>
</gene>
<evidence type="ECO:0000259" key="1">
    <source>
        <dbReference type="Pfam" id="PF16087"/>
    </source>
</evidence>
<dbReference type="AlphaFoldDB" id="A0A4Y2R345"/>
<protein>
    <recommendedName>
        <fullName evidence="1">DUF4817 domain-containing protein</fullName>
    </recommendedName>
</protein>
<dbReference type="OrthoDB" id="6782743at2759"/>
<dbReference type="Proteomes" id="UP000499080">
    <property type="component" value="Unassembled WGS sequence"/>
</dbReference>
<sequence length="73" mass="8476">MWTPQEKAQCVAWLIEPKSNTQVQQNFRTQYGWERPSRPTYRNWYTSFIETGSVLHKQGTGRPYVSVVNAALG</sequence>
<feature type="non-terminal residue" evidence="2">
    <location>
        <position position="73"/>
    </location>
</feature>
<proteinExistence type="predicted"/>
<feature type="domain" description="DUF4817" evidence="1">
    <location>
        <begin position="5"/>
        <end position="54"/>
    </location>
</feature>
<organism evidence="2 3">
    <name type="scientific">Araneus ventricosus</name>
    <name type="common">Orbweaver spider</name>
    <name type="synonym">Epeira ventricosa</name>
    <dbReference type="NCBI Taxonomy" id="182803"/>
    <lineage>
        <taxon>Eukaryota</taxon>
        <taxon>Metazoa</taxon>
        <taxon>Ecdysozoa</taxon>
        <taxon>Arthropoda</taxon>
        <taxon>Chelicerata</taxon>
        <taxon>Arachnida</taxon>
        <taxon>Araneae</taxon>
        <taxon>Araneomorphae</taxon>
        <taxon>Entelegynae</taxon>
        <taxon>Araneoidea</taxon>
        <taxon>Araneidae</taxon>
        <taxon>Araneus</taxon>
    </lineage>
</organism>
<dbReference type="Pfam" id="PF16087">
    <property type="entry name" value="DUF4817"/>
    <property type="match status" value="1"/>
</dbReference>
<dbReference type="InterPro" id="IPR032135">
    <property type="entry name" value="DUF4817"/>
</dbReference>
<keyword evidence="3" id="KW-1185">Reference proteome</keyword>